<dbReference type="Proteomes" id="UP000700732">
    <property type="component" value="Unassembled WGS sequence"/>
</dbReference>
<comment type="pathway">
    <text evidence="2">Lipid metabolism.</text>
</comment>
<evidence type="ECO:0000313" key="8">
    <source>
        <dbReference type="EMBL" id="MBC3790106.1"/>
    </source>
</evidence>
<protein>
    <submittedName>
        <fullName evidence="8">8-amino-7-oxononanoate synthase</fullName>
    </submittedName>
</protein>
<dbReference type="PANTHER" id="PTHR13693">
    <property type="entry name" value="CLASS II AMINOTRANSFERASE/8-AMINO-7-OXONONANOATE SYNTHASE"/>
    <property type="match status" value="1"/>
</dbReference>
<dbReference type="InterPro" id="IPR004839">
    <property type="entry name" value="Aminotransferase_I/II_large"/>
</dbReference>
<reference evidence="8 9" key="1">
    <citation type="submission" date="2019-06" db="EMBL/GenBank/DDBJ databases">
        <title>Spirosoma utsteinense sp. nov. isolated from Antarctic ice-free soils.</title>
        <authorList>
            <person name="Tahon G."/>
        </authorList>
    </citation>
    <scope>NUCLEOTIDE SEQUENCE [LARGE SCALE GENOMIC DNA]</scope>
    <source>
        <strain evidence="8 9">LMG 31447</strain>
    </source>
</reference>
<dbReference type="Gene3D" id="3.90.1150.10">
    <property type="entry name" value="Aspartate Aminotransferase, domain 1"/>
    <property type="match status" value="1"/>
</dbReference>
<dbReference type="InterPro" id="IPR015422">
    <property type="entry name" value="PyrdxlP-dep_Trfase_small"/>
</dbReference>
<comment type="similarity">
    <text evidence="3">Belongs to the class-II pyridoxal-phosphate-dependent aminotransferase family. BioF subfamily.</text>
</comment>
<comment type="caution">
    <text evidence="8">The sequence shown here is derived from an EMBL/GenBank/DDBJ whole genome shotgun (WGS) entry which is preliminary data.</text>
</comment>
<dbReference type="Gene3D" id="3.40.640.10">
    <property type="entry name" value="Type I PLP-dependent aspartate aminotransferase-like (Major domain)"/>
    <property type="match status" value="1"/>
</dbReference>
<name>A0ABR6W1W3_9BACT</name>
<evidence type="ECO:0000256" key="6">
    <source>
        <dbReference type="RuleBase" id="RU003693"/>
    </source>
</evidence>
<dbReference type="RefSeq" id="WP_186735895.1">
    <property type="nucleotide sequence ID" value="NZ_VFIA01000003.1"/>
</dbReference>
<evidence type="ECO:0000259" key="7">
    <source>
        <dbReference type="Pfam" id="PF00155"/>
    </source>
</evidence>
<proteinExistence type="inferred from homology"/>
<dbReference type="InterPro" id="IPR050087">
    <property type="entry name" value="AON_synthase_class-II"/>
</dbReference>
<evidence type="ECO:0000256" key="1">
    <source>
        <dbReference type="ARBA" id="ARBA00001933"/>
    </source>
</evidence>
<dbReference type="PANTHER" id="PTHR13693:SF77">
    <property type="entry name" value="8-AMINO-7-OXONONANOATE SYNTHASE"/>
    <property type="match status" value="1"/>
</dbReference>
<evidence type="ECO:0000256" key="4">
    <source>
        <dbReference type="ARBA" id="ARBA00022679"/>
    </source>
</evidence>
<evidence type="ECO:0000256" key="2">
    <source>
        <dbReference type="ARBA" id="ARBA00005189"/>
    </source>
</evidence>
<dbReference type="InterPro" id="IPR001917">
    <property type="entry name" value="Aminotrans_II_pyridoxalP_BS"/>
</dbReference>
<accession>A0ABR6W1W3</accession>
<keyword evidence="4" id="KW-0808">Transferase</keyword>
<dbReference type="Pfam" id="PF00155">
    <property type="entry name" value="Aminotran_1_2"/>
    <property type="match status" value="1"/>
</dbReference>
<sequence length="391" mass="42393">MPTLTQHALDTLADRLASRRQAGLLRLLRTADNLIDFCSNDYLGMARSPELRAAIQQADYELPALRTGATGSRLLAGQTALANEVEQALATQYQTEAALIFNSGYDANVGMLACLPQAGDTLLTDELIHASMIDGARLSYAKRHRFRHNDLADLEQQLRSVTGAAASGQVFVAVESVYSMDGDMAPLQALVDLCDRYGAALLVDEAHATGVFGPRGEGLVVALGLQDRVLARIHTFGKALGVHGAAVVGSAVLRDYLINFARPFIYSTALPPHSLLAIRCAHLLLSTQPGPRQQLHDRLTYFQEQVSGKLPGRTWTNSQSPIQCLIVPGNHNARRVATVAQNAGFDVRAILSPTVPVGQERLRICIHAFNTEPEIDRLVESLFMAEDPEQA</sequence>
<feature type="domain" description="Aminotransferase class I/classII large" evidence="7">
    <location>
        <begin position="33"/>
        <end position="382"/>
    </location>
</feature>
<evidence type="ECO:0000313" key="9">
    <source>
        <dbReference type="Proteomes" id="UP000700732"/>
    </source>
</evidence>
<evidence type="ECO:0000256" key="5">
    <source>
        <dbReference type="ARBA" id="ARBA00022898"/>
    </source>
</evidence>
<comment type="cofactor">
    <cofactor evidence="1 6">
        <name>pyridoxal 5'-phosphate</name>
        <dbReference type="ChEBI" id="CHEBI:597326"/>
    </cofactor>
</comment>
<keyword evidence="9" id="KW-1185">Reference proteome</keyword>
<dbReference type="EMBL" id="VFIA01000003">
    <property type="protein sequence ID" value="MBC3790106.1"/>
    <property type="molecule type" value="Genomic_DNA"/>
</dbReference>
<evidence type="ECO:0000256" key="3">
    <source>
        <dbReference type="ARBA" id="ARBA00010008"/>
    </source>
</evidence>
<organism evidence="8 9">
    <name type="scientific">Spirosoma utsteinense</name>
    <dbReference type="NCBI Taxonomy" id="2585773"/>
    <lineage>
        <taxon>Bacteria</taxon>
        <taxon>Pseudomonadati</taxon>
        <taxon>Bacteroidota</taxon>
        <taxon>Cytophagia</taxon>
        <taxon>Cytophagales</taxon>
        <taxon>Cytophagaceae</taxon>
        <taxon>Spirosoma</taxon>
    </lineage>
</organism>
<dbReference type="InterPro" id="IPR015424">
    <property type="entry name" value="PyrdxlP-dep_Trfase"/>
</dbReference>
<keyword evidence="5 6" id="KW-0663">Pyridoxal phosphate</keyword>
<dbReference type="SUPFAM" id="SSF53383">
    <property type="entry name" value="PLP-dependent transferases"/>
    <property type="match status" value="1"/>
</dbReference>
<dbReference type="InterPro" id="IPR015421">
    <property type="entry name" value="PyrdxlP-dep_Trfase_major"/>
</dbReference>
<dbReference type="PROSITE" id="PS00599">
    <property type="entry name" value="AA_TRANSFER_CLASS_2"/>
    <property type="match status" value="1"/>
</dbReference>
<gene>
    <name evidence="8" type="ORF">FH603_590</name>
</gene>